<feature type="compositionally biased region" description="Polar residues" evidence="1">
    <location>
        <begin position="205"/>
        <end position="217"/>
    </location>
</feature>
<feature type="compositionally biased region" description="Low complexity" evidence="1">
    <location>
        <begin position="836"/>
        <end position="846"/>
    </location>
</feature>
<feature type="compositionally biased region" description="Basic and acidic residues" evidence="1">
    <location>
        <begin position="477"/>
        <end position="505"/>
    </location>
</feature>
<protein>
    <submittedName>
        <fullName evidence="2">Uncharacterized protein</fullName>
    </submittedName>
</protein>
<dbReference type="AlphaFoldDB" id="A0A9P4MAL6"/>
<feature type="region of interest" description="Disordered" evidence="1">
    <location>
        <begin position="604"/>
        <end position="709"/>
    </location>
</feature>
<feature type="compositionally biased region" description="Low complexity" evidence="1">
    <location>
        <begin position="1104"/>
        <end position="1119"/>
    </location>
</feature>
<feature type="compositionally biased region" description="Low complexity" evidence="1">
    <location>
        <begin position="933"/>
        <end position="943"/>
    </location>
</feature>
<name>A0A9P4MAL6_9PEZI</name>
<feature type="region of interest" description="Disordered" evidence="1">
    <location>
        <begin position="810"/>
        <end position="885"/>
    </location>
</feature>
<organism evidence="2 3">
    <name type="scientific">Rhizodiscina lignyota</name>
    <dbReference type="NCBI Taxonomy" id="1504668"/>
    <lineage>
        <taxon>Eukaryota</taxon>
        <taxon>Fungi</taxon>
        <taxon>Dikarya</taxon>
        <taxon>Ascomycota</taxon>
        <taxon>Pezizomycotina</taxon>
        <taxon>Dothideomycetes</taxon>
        <taxon>Pleosporomycetidae</taxon>
        <taxon>Aulographales</taxon>
        <taxon>Rhizodiscinaceae</taxon>
        <taxon>Rhizodiscina</taxon>
    </lineage>
</organism>
<feature type="compositionally biased region" description="Polar residues" evidence="1">
    <location>
        <begin position="856"/>
        <end position="865"/>
    </location>
</feature>
<keyword evidence="3" id="KW-1185">Reference proteome</keyword>
<feature type="compositionally biased region" description="Polar residues" evidence="1">
    <location>
        <begin position="56"/>
        <end position="72"/>
    </location>
</feature>
<feature type="compositionally biased region" description="Polar residues" evidence="1">
    <location>
        <begin position="818"/>
        <end position="828"/>
    </location>
</feature>
<feature type="region of interest" description="Disordered" evidence="1">
    <location>
        <begin position="924"/>
        <end position="1225"/>
    </location>
</feature>
<feature type="compositionally biased region" description="Basic and acidic residues" evidence="1">
    <location>
        <begin position="400"/>
        <end position="414"/>
    </location>
</feature>
<feature type="region of interest" description="Disordered" evidence="1">
    <location>
        <begin position="121"/>
        <end position="145"/>
    </location>
</feature>
<feature type="compositionally biased region" description="Acidic residues" evidence="1">
    <location>
        <begin position="363"/>
        <end position="374"/>
    </location>
</feature>
<feature type="compositionally biased region" description="Polar residues" evidence="1">
    <location>
        <begin position="330"/>
        <end position="347"/>
    </location>
</feature>
<feature type="compositionally biased region" description="Polar residues" evidence="1">
    <location>
        <begin position="1"/>
        <end position="11"/>
    </location>
</feature>
<feature type="compositionally biased region" description="Polar residues" evidence="1">
    <location>
        <begin position="283"/>
        <end position="298"/>
    </location>
</feature>
<evidence type="ECO:0000313" key="3">
    <source>
        <dbReference type="Proteomes" id="UP000799772"/>
    </source>
</evidence>
<feature type="compositionally biased region" description="Pro residues" evidence="1">
    <location>
        <begin position="261"/>
        <end position="270"/>
    </location>
</feature>
<feature type="region of interest" description="Disordered" evidence="1">
    <location>
        <begin position="1"/>
        <end position="45"/>
    </location>
</feature>
<reference evidence="2" key="1">
    <citation type="journal article" date="2020" name="Stud. Mycol.">
        <title>101 Dothideomycetes genomes: a test case for predicting lifestyles and emergence of pathogens.</title>
        <authorList>
            <person name="Haridas S."/>
            <person name="Albert R."/>
            <person name="Binder M."/>
            <person name="Bloem J."/>
            <person name="Labutti K."/>
            <person name="Salamov A."/>
            <person name="Andreopoulos B."/>
            <person name="Baker S."/>
            <person name="Barry K."/>
            <person name="Bills G."/>
            <person name="Bluhm B."/>
            <person name="Cannon C."/>
            <person name="Castanera R."/>
            <person name="Culley D."/>
            <person name="Daum C."/>
            <person name="Ezra D."/>
            <person name="Gonzalez J."/>
            <person name="Henrissat B."/>
            <person name="Kuo A."/>
            <person name="Liang C."/>
            <person name="Lipzen A."/>
            <person name="Lutzoni F."/>
            <person name="Magnuson J."/>
            <person name="Mondo S."/>
            <person name="Nolan M."/>
            <person name="Ohm R."/>
            <person name="Pangilinan J."/>
            <person name="Park H.-J."/>
            <person name="Ramirez L."/>
            <person name="Alfaro M."/>
            <person name="Sun H."/>
            <person name="Tritt A."/>
            <person name="Yoshinaga Y."/>
            <person name="Zwiers L.-H."/>
            <person name="Turgeon B."/>
            <person name="Goodwin S."/>
            <person name="Spatafora J."/>
            <person name="Crous P."/>
            <person name="Grigoriev I."/>
        </authorList>
    </citation>
    <scope>NUCLEOTIDE SEQUENCE</scope>
    <source>
        <strain evidence="2">CBS 133067</strain>
    </source>
</reference>
<feature type="compositionally biased region" description="Polar residues" evidence="1">
    <location>
        <begin position="440"/>
        <end position="476"/>
    </location>
</feature>
<comment type="caution">
    <text evidence="2">The sequence shown here is derived from an EMBL/GenBank/DDBJ whole genome shotgun (WGS) entry which is preliminary data.</text>
</comment>
<dbReference type="EMBL" id="ML978121">
    <property type="protein sequence ID" value="KAF2103811.1"/>
    <property type="molecule type" value="Genomic_DNA"/>
</dbReference>
<proteinExistence type="predicted"/>
<sequence length="1257" mass="136029">MGRTSKFSFSLSGRKGSAAKEPEEHHDVPQWVPAAPSASNMNMSKVERLLGASSLPVRSSPSYNSSERASLNTKPSYMTLTVSEASADYSDHGMTASTAPAQHYRASRGYQSLRHRASSNLLGLSGDHDAPVASSASIDTRDLRAEHSSSTLRSYYDAQKSPLLVSQQTSASAVRDMALRKGMHQVIPLDHDARQDARNMVPESAETSRTASVASTAKQKKPGRLDFSRLFPRPRTSSHNLHGNNDVVKSPDQISVASEHFPPPPPPPMLSPQERPPSRKSNKSSAEPPQSRRNSKATTADRRQSRRSSKAASLLLMKARPESSIRHAKTMSTASSVRSQPYENPKNNVHRPPPGIQNWFDGLLEEEDEDDLEGADEREVEKQPSAPPQTSLDDHDSDESEARDTLPDYEKPPPRDIQPNSLLSHPSLRLISEIPKPSPASVQQPRPTTPRKSSMHSSGQRSRANTSEDNQTTSEQRSVEQRSVEQRSVEQRSIEQRSVEQRSVEQRSPPRLKAQAPPRAISNKAHRHSMMSHTTATTVTSAGSKNSKLADLDLHNSSALSLSSSDEEGDGDLSLPAIRDSINISDLPTENILIGKARAFEVKPKKRPNEPIRVPSTPVESNSTNIIAVRGSDSEESIASEPKSAGPRTERNEQALREFSATHTDGARETPRPHTSGAHMPTRKDRTASPSSGSQKRRSLRSEVTEAASFGHGHKLMAVTPEEEALLEMMRTKRAAMAKHNFKEGYKLAKKQEGKKKEKVSRPPSLHADAVLANMAHAILSSGPNSADPPQDAKDADAVVTVNSTFGEIIDAFPTPSPTSNRFSTTYLPRTEERSGSPGLSVASSSRRGRSKRHSNLSTMSSNVQSMSGTSATSSSPIPNADSSEAESIALLEGSVSEHVSNASTVKRKPGFDRLSLTPMDISIGSLERERSGSVAQQSSTSSPEDEKTQESQRQSSEEIIIEATESVVAENDTDDSEELRQELNLLSPLLPDEETPVPSNDEHLKVAKTRRRTSMRINVDPEPPSAAPGSPLPSPRLPPSPRRSHTPKSNKRLSTEYRLIPKITPSPVSPSFPPMATNLEDSDPTTSPTPVQNTSRTMSVPTLLQSSLSDQSSEGSSGRPRLVSANSAPAPVLGRTTPTSTPSGASSSSSTIQRVKPRTINIANVKKAFSVARDPSPMSAPLPRRSGSRDRREKKAKSRQSFQGIDREPAIAGAKMESGEGTDRCSVSEDVLAAWGSLGGWRGFDTVGVAAGSDGN</sequence>
<evidence type="ECO:0000256" key="1">
    <source>
        <dbReference type="SAM" id="MobiDB-lite"/>
    </source>
</evidence>
<accession>A0A9P4MAL6</accession>
<feature type="compositionally biased region" description="Polar residues" evidence="1">
    <location>
        <begin position="1085"/>
        <end position="1103"/>
    </location>
</feature>
<feature type="compositionally biased region" description="Low complexity" evidence="1">
    <location>
        <begin position="1137"/>
        <end position="1152"/>
    </location>
</feature>
<feature type="compositionally biased region" description="Polar residues" evidence="1">
    <location>
        <begin position="531"/>
        <end position="543"/>
    </location>
</feature>
<feature type="compositionally biased region" description="Basic residues" evidence="1">
    <location>
        <begin position="1043"/>
        <end position="1052"/>
    </location>
</feature>
<feature type="compositionally biased region" description="Low complexity" evidence="1">
    <location>
        <begin position="958"/>
        <end position="971"/>
    </location>
</feature>
<feature type="region of interest" description="Disordered" evidence="1">
    <location>
        <begin position="198"/>
        <end position="543"/>
    </location>
</feature>
<gene>
    <name evidence="2" type="ORF">NA57DRAFT_70020</name>
</gene>
<feature type="compositionally biased region" description="Pro residues" evidence="1">
    <location>
        <begin position="1022"/>
        <end position="1042"/>
    </location>
</feature>
<feature type="compositionally biased region" description="Low complexity" evidence="1">
    <location>
        <begin position="866"/>
        <end position="876"/>
    </location>
</feature>
<feature type="region of interest" description="Disordered" evidence="1">
    <location>
        <begin position="53"/>
        <end position="72"/>
    </location>
</feature>
<evidence type="ECO:0000313" key="2">
    <source>
        <dbReference type="EMBL" id="KAF2103811.1"/>
    </source>
</evidence>
<feature type="compositionally biased region" description="Basic and acidic residues" evidence="1">
    <location>
        <begin position="18"/>
        <end position="28"/>
    </location>
</feature>
<dbReference type="OrthoDB" id="5244050at2759"/>
<dbReference type="Proteomes" id="UP000799772">
    <property type="component" value="Unassembled WGS sequence"/>
</dbReference>